<dbReference type="InterPro" id="IPR024983">
    <property type="entry name" value="CHAT_dom"/>
</dbReference>
<accession>A0A1U7J5E4</accession>
<dbReference type="InterPro" id="IPR027417">
    <property type="entry name" value="P-loop_NTPase"/>
</dbReference>
<dbReference type="OrthoDB" id="502668at2"/>
<gene>
    <name evidence="3" type="ORF">NIES30_10940</name>
</gene>
<dbReference type="EMBL" id="MRCG01000007">
    <property type="protein sequence ID" value="OKH48017.1"/>
    <property type="molecule type" value="Genomic_DNA"/>
</dbReference>
<organism evidence="3 4">
    <name type="scientific">Phormidium tenue NIES-30</name>
    <dbReference type="NCBI Taxonomy" id="549789"/>
    <lineage>
        <taxon>Bacteria</taxon>
        <taxon>Bacillati</taxon>
        <taxon>Cyanobacteriota</taxon>
        <taxon>Cyanophyceae</taxon>
        <taxon>Oscillatoriophycideae</taxon>
        <taxon>Oscillatoriales</taxon>
        <taxon>Oscillatoriaceae</taxon>
        <taxon>Phormidium</taxon>
    </lineage>
</organism>
<comment type="caution">
    <text evidence="3">The sequence shown here is derived from an EMBL/GenBank/DDBJ whole genome shotgun (WGS) entry which is preliminary data.</text>
</comment>
<protein>
    <recommendedName>
        <fullName evidence="2">TIR domain-containing protein</fullName>
    </recommendedName>
</protein>
<dbReference type="SUPFAM" id="SSF52540">
    <property type="entry name" value="P-loop containing nucleoside triphosphate hydrolases"/>
    <property type="match status" value="1"/>
</dbReference>
<feature type="compositionally biased region" description="Pro residues" evidence="1">
    <location>
        <begin position="196"/>
        <end position="206"/>
    </location>
</feature>
<dbReference type="Pfam" id="PF12770">
    <property type="entry name" value="CHAT"/>
    <property type="match status" value="1"/>
</dbReference>
<dbReference type="InterPro" id="IPR000157">
    <property type="entry name" value="TIR_dom"/>
</dbReference>
<feature type="domain" description="TIR" evidence="2">
    <location>
        <begin position="209"/>
        <end position="350"/>
    </location>
</feature>
<dbReference type="PROSITE" id="PS50104">
    <property type="entry name" value="TIR"/>
    <property type="match status" value="1"/>
</dbReference>
<reference evidence="3 4" key="1">
    <citation type="submission" date="2016-11" db="EMBL/GenBank/DDBJ databases">
        <title>Draft Genome Sequences of Nine Cyanobacterial Strains from Diverse Habitats.</title>
        <authorList>
            <person name="Zhu T."/>
            <person name="Hou S."/>
            <person name="Lu X."/>
            <person name="Hess W.R."/>
        </authorList>
    </citation>
    <scope>NUCLEOTIDE SEQUENCE [LARGE SCALE GENOMIC DNA]</scope>
    <source>
        <strain evidence="3 4">NIES-30</strain>
    </source>
</reference>
<dbReference type="InterPro" id="IPR035897">
    <property type="entry name" value="Toll_tir_struct_dom_sf"/>
</dbReference>
<evidence type="ECO:0000313" key="3">
    <source>
        <dbReference type="EMBL" id="OKH48017.1"/>
    </source>
</evidence>
<evidence type="ECO:0000259" key="2">
    <source>
        <dbReference type="PROSITE" id="PS50104"/>
    </source>
</evidence>
<dbReference type="AlphaFoldDB" id="A0A1U7J5E4"/>
<dbReference type="RefSeq" id="WP_073608470.1">
    <property type="nucleotide sequence ID" value="NZ_MRCG01000007.1"/>
</dbReference>
<dbReference type="Gene3D" id="3.40.50.10140">
    <property type="entry name" value="Toll/interleukin-1 receptor homology (TIR) domain"/>
    <property type="match status" value="1"/>
</dbReference>
<dbReference type="Pfam" id="PF14516">
    <property type="entry name" value="AAA_35"/>
    <property type="match status" value="1"/>
</dbReference>
<proteinExistence type="predicted"/>
<dbReference type="Gene3D" id="3.40.50.300">
    <property type="entry name" value="P-loop containing nucleotide triphosphate hydrolases"/>
    <property type="match status" value="1"/>
</dbReference>
<sequence length="718" mass="80787">MKKILILAANPRNTDRLRLDEEVREITDVLEHSKSGQPFQIIQCWAVRVNDLQEKLLDHRPHLIHFSGHGGGSQGLALENDLGQMQLVTSSALAGLFKFLKGDLECVFLNACYSEDQAKAIYRHIDHVVGMNHKIGDRAAIEFAKGFYRGVGAQMAYKDAFALGKNQIDLQSIPESSTPVLKARIQTRRQAAKPSRPSPQPPPTSPPSAAAQIFISYRSQAPDIDLAQEFHDALKAAGHNVFMASKSIRLGENWPQRIDAELKQADYFLLLLSHQSVTSEMVTEEVRQAKHLQDTRQDGRPVILPIRVNLPMDVPLNYDLRGYLQRIQQGQWESPADTPQLLGDILELIAEGKPQLPVQALEPIAPPLEIPDHPPLPVAEPELPGGQVDLASPFYIERPNIDSRCFEAIVKPGALIRVKAPRQMGKTSLMARTLHHAEMQGCLKVPLSFQIADGKIFTDLDQFLKWFCASVGRRLRLPNKLSDYWDDFFGSKDNCTAYFEEYLLAEIDQPLALGLDEVDLVFQYPDIASDFFGLLRAWHEDGKSRDIWKKLRLIVVHSTEVYIPLNINQSPFNVGLPIDLPEFTLPQIADLAHRHGLADTAEHLVPLEEMIGGHPYLVRVALYNLARQDMTMADLLANAPTEAGPYGDHLRRHLWNLEQRPELVEAVKRIVASSTPVRLESVQAFQLRSMGLVNLQGNDVTPRCELYRQYFKDRLGVR</sequence>
<keyword evidence="4" id="KW-1185">Reference proteome</keyword>
<evidence type="ECO:0000313" key="4">
    <source>
        <dbReference type="Proteomes" id="UP000185557"/>
    </source>
</evidence>
<dbReference type="GO" id="GO:0007165">
    <property type="term" value="P:signal transduction"/>
    <property type="evidence" value="ECO:0007669"/>
    <property type="project" value="InterPro"/>
</dbReference>
<dbReference type="SUPFAM" id="SSF52200">
    <property type="entry name" value="Toll/Interleukin receptor TIR domain"/>
    <property type="match status" value="1"/>
</dbReference>
<dbReference type="STRING" id="549789.NIES30_10940"/>
<name>A0A1U7J5E4_9CYAN</name>
<dbReference type="Pfam" id="PF13676">
    <property type="entry name" value="TIR_2"/>
    <property type="match status" value="1"/>
</dbReference>
<evidence type="ECO:0000256" key="1">
    <source>
        <dbReference type="SAM" id="MobiDB-lite"/>
    </source>
</evidence>
<feature type="region of interest" description="Disordered" evidence="1">
    <location>
        <begin position="187"/>
        <end position="209"/>
    </location>
</feature>
<dbReference type="Proteomes" id="UP000185557">
    <property type="component" value="Unassembled WGS sequence"/>
</dbReference>